<sequence length="226" mass="23494">MTSTTLEPGAGVRGSGEPPEGGPGTPPAGRADTPPAGGSGGPLDICVFCGAGRSNSRAIVDTARTTGRLIGERGHHLVYGGGGSGLMGEVAWAASESGAAIRGIIPRFLYERERAIAAPVQETQLTDTLHRRKEHMLRGSDAFIALPGGYGTLDEILEVISATYLGRSAKPLVLVNTEGFWDGFVSLVETLRRYELVAHAGQPVFHCVPSPEAAVSLVERLAVPAA</sequence>
<evidence type="ECO:0000256" key="3">
    <source>
        <dbReference type="SAM" id="MobiDB-lite"/>
    </source>
</evidence>
<evidence type="ECO:0000313" key="4">
    <source>
        <dbReference type="EMBL" id="MFB9680612.1"/>
    </source>
</evidence>
<dbReference type="PANTHER" id="PTHR31223:SF70">
    <property type="entry name" value="LOG FAMILY PROTEIN YJL055W"/>
    <property type="match status" value="1"/>
</dbReference>
<dbReference type="Proteomes" id="UP001589610">
    <property type="component" value="Unassembled WGS sequence"/>
</dbReference>
<keyword evidence="2" id="KW-0378">Hydrolase</keyword>
<protein>
    <recommendedName>
        <fullName evidence="2">Cytokinin riboside 5'-monophosphate phosphoribohydrolase</fullName>
        <ecNumber evidence="2">3.2.2.n1</ecNumber>
    </recommendedName>
</protein>
<dbReference type="EMBL" id="JBHMBS010000024">
    <property type="protein sequence ID" value="MFB9680612.1"/>
    <property type="molecule type" value="Genomic_DNA"/>
</dbReference>
<dbReference type="InterPro" id="IPR005269">
    <property type="entry name" value="LOG"/>
</dbReference>
<comment type="similarity">
    <text evidence="1 2">Belongs to the LOG family.</text>
</comment>
<dbReference type="PANTHER" id="PTHR31223">
    <property type="entry name" value="LOG FAMILY PROTEIN YJL055W"/>
    <property type="match status" value="1"/>
</dbReference>
<dbReference type="NCBIfam" id="TIGR00730">
    <property type="entry name" value="Rossman fold protein, TIGR00730 family"/>
    <property type="match status" value="1"/>
</dbReference>
<feature type="compositionally biased region" description="Low complexity" evidence="3">
    <location>
        <begin position="27"/>
        <end position="36"/>
    </location>
</feature>
<dbReference type="InterPro" id="IPR031100">
    <property type="entry name" value="LOG_fam"/>
</dbReference>
<organism evidence="4 5">
    <name type="scientific">Streptosporangium vulgare</name>
    <dbReference type="NCBI Taxonomy" id="46190"/>
    <lineage>
        <taxon>Bacteria</taxon>
        <taxon>Bacillati</taxon>
        <taxon>Actinomycetota</taxon>
        <taxon>Actinomycetes</taxon>
        <taxon>Streptosporangiales</taxon>
        <taxon>Streptosporangiaceae</taxon>
        <taxon>Streptosporangium</taxon>
    </lineage>
</organism>
<dbReference type="SUPFAM" id="SSF102405">
    <property type="entry name" value="MCP/YpsA-like"/>
    <property type="match status" value="1"/>
</dbReference>
<gene>
    <name evidence="4" type="ORF">ACFFRH_34485</name>
</gene>
<dbReference type="Pfam" id="PF03641">
    <property type="entry name" value="Lysine_decarbox"/>
    <property type="match status" value="1"/>
</dbReference>
<name>A0ABV5TNL5_9ACTN</name>
<keyword evidence="2" id="KW-0203">Cytokinin biosynthesis</keyword>
<evidence type="ECO:0000256" key="2">
    <source>
        <dbReference type="RuleBase" id="RU363015"/>
    </source>
</evidence>
<keyword evidence="5" id="KW-1185">Reference proteome</keyword>
<comment type="catalytic activity">
    <reaction evidence="2">
        <text>N(6)-(dimethylallyl)adenosine 5'-phosphate + H2O = N(6)-dimethylallyladenine + D-ribose 5-phosphate</text>
        <dbReference type="Rhea" id="RHEA:48560"/>
        <dbReference type="ChEBI" id="CHEBI:15377"/>
        <dbReference type="ChEBI" id="CHEBI:17660"/>
        <dbReference type="ChEBI" id="CHEBI:57526"/>
        <dbReference type="ChEBI" id="CHEBI:78346"/>
        <dbReference type="EC" id="3.2.2.n1"/>
    </reaction>
</comment>
<reference evidence="4 5" key="1">
    <citation type="submission" date="2024-09" db="EMBL/GenBank/DDBJ databases">
        <authorList>
            <person name="Sun Q."/>
            <person name="Mori K."/>
        </authorList>
    </citation>
    <scope>NUCLEOTIDE SEQUENCE [LARGE SCALE GENOMIC DNA]</scope>
    <source>
        <strain evidence="4 5">JCM 3028</strain>
    </source>
</reference>
<feature type="region of interest" description="Disordered" evidence="3">
    <location>
        <begin position="1"/>
        <end position="37"/>
    </location>
</feature>
<comment type="caution">
    <text evidence="4">The sequence shown here is derived from an EMBL/GenBank/DDBJ whole genome shotgun (WGS) entry which is preliminary data.</text>
</comment>
<evidence type="ECO:0000313" key="5">
    <source>
        <dbReference type="Proteomes" id="UP001589610"/>
    </source>
</evidence>
<comment type="catalytic activity">
    <reaction evidence="2">
        <text>9-ribosyl-trans-zeatin 5'-phosphate + H2O = trans-zeatin + D-ribose 5-phosphate</text>
        <dbReference type="Rhea" id="RHEA:48564"/>
        <dbReference type="ChEBI" id="CHEBI:15377"/>
        <dbReference type="ChEBI" id="CHEBI:16522"/>
        <dbReference type="ChEBI" id="CHEBI:78346"/>
        <dbReference type="ChEBI" id="CHEBI:87947"/>
        <dbReference type="EC" id="3.2.2.n1"/>
    </reaction>
</comment>
<dbReference type="RefSeq" id="WP_344744983.1">
    <property type="nucleotide sequence ID" value="NZ_BAAAWW010000056.1"/>
</dbReference>
<evidence type="ECO:0000256" key="1">
    <source>
        <dbReference type="ARBA" id="ARBA00006763"/>
    </source>
</evidence>
<proteinExistence type="inferred from homology"/>
<accession>A0ABV5TNL5</accession>
<dbReference type="EC" id="3.2.2.n1" evidence="2"/>
<dbReference type="Gene3D" id="3.40.50.450">
    <property type="match status" value="1"/>
</dbReference>